<feature type="transmembrane region" description="Helical" evidence="1">
    <location>
        <begin position="122"/>
        <end position="142"/>
    </location>
</feature>
<sequence>MARTILFGFLAGFVAVLVFHQGTAFILHNLGTYLPWSGNLFGRVGAPFNLAPVPPFGIPTVLSQAFWGGIWGIVLAALLQRASLPALLTGFIFGALALTLVAFTLVATMKGLPLFAGGNKQVWLRAGLYNGAWGFGTALLLLRPLRLRR</sequence>
<feature type="transmembrane region" description="Helical" evidence="1">
    <location>
        <begin position="86"/>
        <end position="107"/>
    </location>
</feature>
<feature type="transmembrane region" description="Helical" evidence="1">
    <location>
        <begin position="56"/>
        <end position="79"/>
    </location>
</feature>
<evidence type="ECO:0000313" key="2">
    <source>
        <dbReference type="EMBL" id="MBC4013933.1"/>
    </source>
</evidence>
<dbReference type="AlphaFoldDB" id="A0A9X0UC28"/>
<protein>
    <submittedName>
        <fullName evidence="2">Uncharacterized protein</fullName>
    </submittedName>
</protein>
<keyword evidence="1" id="KW-0812">Transmembrane</keyword>
<dbReference type="EMBL" id="JACOMF010000001">
    <property type="protein sequence ID" value="MBC4013933.1"/>
    <property type="molecule type" value="Genomic_DNA"/>
</dbReference>
<keyword evidence="1" id="KW-1133">Transmembrane helix</keyword>
<organism evidence="2 3">
    <name type="scientific">Siccirubricoccus deserti</name>
    <dbReference type="NCBI Taxonomy" id="2013562"/>
    <lineage>
        <taxon>Bacteria</taxon>
        <taxon>Pseudomonadati</taxon>
        <taxon>Pseudomonadota</taxon>
        <taxon>Alphaproteobacteria</taxon>
        <taxon>Acetobacterales</taxon>
        <taxon>Roseomonadaceae</taxon>
        <taxon>Siccirubricoccus</taxon>
    </lineage>
</organism>
<evidence type="ECO:0000313" key="3">
    <source>
        <dbReference type="Proteomes" id="UP000600101"/>
    </source>
</evidence>
<dbReference type="Proteomes" id="UP000600101">
    <property type="component" value="Unassembled WGS sequence"/>
</dbReference>
<reference evidence="2" key="1">
    <citation type="submission" date="2020-08" db="EMBL/GenBank/DDBJ databases">
        <authorList>
            <person name="Hu Y."/>
            <person name="Nguyen S.V."/>
            <person name="Li F."/>
            <person name="Fanning S."/>
        </authorList>
    </citation>
    <scope>NUCLEOTIDE SEQUENCE</scope>
    <source>
        <strain evidence="2">SYSU D8009</strain>
    </source>
</reference>
<evidence type="ECO:0000256" key="1">
    <source>
        <dbReference type="SAM" id="Phobius"/>
    </source>
</evidence>
<proteinExistence type="predicted"/>
<keyword evidence="3" id="KW-1185">Reference proteome</keyword>
<comment type="caution">
    <text evidence="2">The sequence shown here is derived from an EMBL/GenBank/DDBJ whole genome shotgun (WGS) entry which is preliminary data.</text>
</comment>
<gene>
    <name evidence="2" type="ORF">H7965_01245</name>
</gene>
<name>A0A9X0UC28_9PROT</name>
<dbReference type="RefSeq" id="WP_186768694.1">
    <property type="nucleotide sequence ID" value="NZ_JACOMF010000001.1"/>
</dbReference>
<accession>A0A9X0UC28</accession>
<keyword evidence="1" id="KW-0472">Membrane</keyword>